<dbReference type="Gene3D" id="3.10.150.10">
    <property type="entry name" value="DNA Polymerase III, subunit A, domain 2"/>
    <property type="match status" value="1"/>
</dbReference>
<dbReference type="SMART" id="SM00480">
    <property type="entry name" value="POL3Bc"/>
    <property type="match status" value="1"/>
</dbReference>
<keyword evidence="9" id="KW-0238">DNA-binding</keyword>
<dbReference type="GO" id="GO:0009360">
    <property type="term" value="C:DNA polymerase III complex"/>
    <property type="evidence" value="ECO:0007669"/>
    <property type="project" value="InterPro"/>
</dbReference>
<dbReference type="OrthoDB" id="8421503at2"/>
<feature type="domain" description="DNA polymerase III beta sliding clamp N-terminal" evidence="12">
    <location>
        <begin position="1"/>
        <end position="114"/>
    </location>
</feature>
<keyword evidence="15" id="KW-1185">Reference proteome</keyword>
<protein>
    <recommendedName>
        <fullName evidence="3">Beta sliding clamp</fullName>
    </recommendedName>
    <alternativeName>
        <fullName evidence="11">Beta-clamp processivity factor</fullName>
    </alternativeName>
    <alternativeName>
        <fullName evidence="10">DNA polymerase III beta sliding clamp subunit</fullName>
    </alternativeName>
</protein>
<dbReference type="InterPro" id="IPR022637">
    <property type="entry name" value="DNA_polIII_beta_cen"/>
</dbReference>
<evidence type="ECO:0000256" key="9">
    <source>
        <dbReference type="ARBA" id="ARBA00023125"/>
    </source>
</evidence>
<evidence type="ECO:0000256" key="7">
    <source>
        <dbReference type="ARBA" id="ARBA00022705"/>
    </source>
</evidence>
<dbReference type="AlphaFoldDB" id="A0A2Z3GY86"/>
<proteinExistence type="inferred from homology"/>
<keyword evidence="4" id="KW-0963">Cytoplasm</keyword>
<evidence type="ECO:0000256" key="10">
    <source>
        <dbReference type="ARBA" id="ARBA00030988"/>
    </source>
</evidence>
<feature type="domain" description="DNA polymerase III beta sliding clamp central" evidence="13">
    <location>
        <begin position="129"/>
        <end position="238"/>
    </location>
</feature>
<dbReference type="InterPro" id="IPR046938">
    <property type="entry name" value="DNA_clamp_sf"/>
</dbReference>
<organism evidence="14 15">
    <name type="scientific">Gemmata obscuriglobus</name>
    <dbReference type="NCBI Taxonomy" id="114"/>
    <lineage>
        <taxon>Bacteria</taxon>
        <taxon>Pseudomonadati</taxon>
        <taxon>Planctomycetota</taxon>
        <taxon>Planctomycetia</taxon>
        <taxon>Gemmatales</taxon>
        <taxon>Gemmataceae</taxon>
        <taxon>Gemmata</taxon>
    </lineage>
</organism>
<evidence type="ECO:0000256" key="2">
    <source>
        <dbReference type="ARBA" id="ARBA00010752"/>
    </source>
</evidence>
<keyword evidence="6" id="KW-0548">Nucleotidyltransferase</keyword>
<evidence type="ECO:0000256" key="11">
    <source>
        <dbReference type="ARBA" id="ARBA00033276"/>
    </source>
</evidence>
<reference evidence="14 15" key="1">
    <citation type="submission" date="2018-01" db="EMBL/GenBank/DDBJ databases">
        <title>G. obscuriglobus.</title>
        <authorList>
            <person name="Franke J."/>
            <person name="Blomberg W."/>
            <person name="Selmecki A."/>
        </authorList>
    </citation>
    <scope>NUCLEOTIDE SEQUENCE [LARGE SCALE GENOMIC DNA]</scope>
    <source>
        <strain evidence="14 15">DSM 5831</strain>
    </source>
</reference>
<evidence type="ECO:0000259" key="12">
    <source>
        <dbReference type="Pfam" id="PF00712"/>
    </source>
</evidence>
<dbReference type="GO" id="GO:0003887">
    <property type="term" value="F:DNA-directed DNA polymerase activity"/>
    <property type="evidence" value="ECO:0007669"/>
    <property type="project" value="UniProtKB-KW"/>
</dbReference>
<evidence type="ECO:0000256" key="5">
    <source>
        <dbReference type="ARBA" id="ARBA00022679"/>
    </source>
</evidence>
<comment type="similarity">
    <text evidence="2">Belongs to the beta sliding clamp family.</text>
</comment>
<keyword evidence="7" id="KW-0235">DNA replication</keyword>
<comment type="subcellular location">
    <subcellularLocation>
        <location evidence="1">Cytoplasm</location>
    </subcellularLocation>
</comment>
<dbReference type="PANTHER" id="PTHR30478">
    <property type="entry name" value="DNA POLYMERASE III SUBUNIT BETA"/>
    <property type="match status" value="1"/>
</dbReference>
<evidence type="ECO:0000259" key="13">
    <source>
        <dbReference type="Pfam" id="PF02767"/>
    </source>
</evidence>
<dbReference type="InterPro" id="IPR022634">
    <property type="entry name" value="DNA_polIII_beta_N"/>
</dbReference>
<keyword evidence="8" id="KW-0239">DNA-directed DNA polymerase</keyword>
<dbReference type="GO" id="GO:0006271">
    <property type="term" value="P:DNA strand elongation involved in DNA replication"/>
    <property type="evidence" value="ECO:0007669"/>
    <property type="project" value="TreeGrafter"/>
</dbReference>
<dbReference type="Pfam" id="PF02767">
    <property type="entry name" value="DNA_pol3_beta_2"/>
    <property type="match status" value="1"/>
</dbReference>
<dbReference type="Proteomes" id="UP000245802">
    <property type="component" value="Chromosome"/>
</dbReference>
<sequence length="366" mass="38000">MNLTIDRDTLAGLLRTAAPAVPSRTTAPVLRCVKVTTSDGSVSVSATNTELFVTGRATAETGKPGSLCVPADVIQSAVKLAPSGPVSIVSGARAELKYAGGSYKLNTEDVSKFPEWVPPELQGVSFEIDAPALVRCLTRVAFCCSERVESFTTSGVWLEVANGEFNAVATDSIRLGIATAKVADGVQASALVPAPTVQAVKAAFSGRTGPVTVTVWGSTVRFADDSLSIASPLLTGKFAPWRMLEQKVKPHGTTFVDDPSALLRAVRRATVTADAADTAVVLTGEGPTLTLKAAGAVGEGEVEHVCKSQSGVASAVTTKMDPKNLTDALALAASDGVESITFAFEARKAAWVECDGWKYASMPIVK</sequence>
<gene>
    <name evidence="14" type="ORF">C1280_18155</name>
</gene>
<evidence type="ECO:0000256" key="4">
    <source>
        <dbReference type="ARBA" id="ARBA00022490"/>
    </source>
</evidence>
<dbReference type="GO" id="GO:0003677">
    <property type="term" value="F:DNA binding"/>
    <property type="evidence" value="ECO:0007669"/>
    <property type="project" value="UniProtKB-KW"/>
</dbReference>
<keyword evidence="5" id="KW-0808">Transferase</keyword>
<accession>A0A2Z3GY86</accession>
<name>A0A2Z3GY86_9BACT</name>
<evidence type="ECO:0000256" key="1">
    <source>
        <dbReference type="ARBA" id="ARBA00004496"/>
    </source>
</evidence>
<dbReference type="GO" id="GO:0005737">
    <property type="term" value="C:cytoplasm"/>
    <property type="evidence" value="ECO:0007669"/>
    <property type="project" value="UniProtKB-SubCell"/>
</dbReference>
<dbReference type="PANTHER" id="PTHR30478:SF0">
    <property type="entry name" value="BETA SLIDING CLAMP"/>
    <property type="match status" value="1"/>
</dbReference>
<dbReference type="Pfam" id="PF00712">
    <property type="entry name" value="DNA_pol3_beta"/>
    <property type="match status" value="1"/>
</dbReference>
<evidence type="ECO:0000313" key="15">
    <source>
        <dbReference type="Proteomes" id="UP000245802"/>
    </source>
</evidence>
<dbReference type="EMBL" id="CP025958">
    <property type="protein sequence ID" value="AWM38723.1"/>
    <property type="molecule type" value="Genomic_DNA"/>
</dbReference>
<evidence type="ECO:0000256" key="3">
    <source>
        <dbReference type="ARBA" id="ARBA00021035"/>
    </source>
</evidence>
<dbReference type="RefSeq" id="WP_010048017.1">
    <property type="nucleotide sequence ID" value="NZ_CP025958.1"/>
</dbReference>
<dbReference type="KEGG" id="gog:C1280_18155"/>
<dbReference type="SUPFAM" id="SSF55979">
    <property type="entry name" value="DNA clamp"/>
    <property type="match status" value="2"/>
</dbReference>
<evidence type="ECO:0000256" key="6">
    <source>
        <dbReference type="ARBA" id="ARBA00022695"/>
    </source>
</evidence>
<dbReference type="Gene3D" id="3.70.10.10">
    <property type="match status" value="1"/>
</dbReference>
<evidence type="ECO:0000313" key="14">
    <source>
        <dbReference type="EMBL" id="AWM38723.1"/>
    </source>
</evidence>
<evidence type="ECO:0000256" key="8">
    <source>
        <dbReference type="ARBA" id="ARBA00022932"/>
    </source>
</evidence>
<dbReference type="GO" id="GO:0008408">
    <property type="term" value="F:3'-5' exonuclease activity"/>
    <property type="evidence" value="ECO:0007669"/>
    <property type="project" value="InterPro"/>
</dbReference>
<dbReference type="InterPro" id="IPR001001">
    <property type="entry name" value="DNA_polIII_beta"/>
</dbReference>